<reference evidence="1 2" key="1">
    <citation type="submission" date="2021-03" db="EMBL/GenBank/DDBJ databases">
        <authorList>
            <person name="Alqahtani R."/>
            <person name="Behailu E."/>
            <person name="Cappabianca D.W."/>
            <person name="Csanadi-Schwartz K.M."/>
            <person name="Dalal A.S."/>
            <person name="Fahim M.S."/>
            <person name="Franklin J.M."/>
            <person name="Gluckman M.H."/>
            <person name="Levine C.J."/>
            <person name="Martin N."/>
            <person name="Milza N."/>
            <person name="Najmabadi R."/>
            <person name="Newman A.M."/>
            <person name="Pajunar M."/>
            <person name="Qalawee I."/>
            <person name="Rizvi A."/>
            <person name="Samuel A."/>
            <person name="Smith A."/>
            <person name="Swann F.E."/>
            <person name="Sweeney P."/>
            <person name="Torres N.R."/>
            <person name="Ventrone L."/>
            <person name="Ventura L."/>
            <person name="Wroe M."/>
            <person name="Acquaye N.A."/>
            <person name="Agnes T.J."/>
            <person name="Ahmed A."/>
            <person name="Ahmed S."/>
            <person name="Amodu B.A."/>
            <person name="Arefeayne N.F."/>
            <person name="Asamoah-Frimpong E.A."/>
            <person name="Attaran A."/>
            <person name="Barragan J.M."/>
            <person name="Baumgarten L.N."/>
            <person name="Berhane B."/>
            <person name="Beyene A."/>
            <person name="Bhattarai B."/>
            <person name="Biondokin D.V."/>
            <person name="Boone B.K."/>
            <person name="Burney S.Z."/>
            <person name="Cayanan J.T."/>
            <person name="Cesta G."/>
            <person name="Chang J."/>
            <person name="Chavez J."/>
            <person name="Chorbajian C."/>
            <person name="Christian S."/>
            <person name="Corns J.R."/>
            <person name="Corns N.R."/>
            <person name="Cowan J.T."/>
            <person name="Coyne C."/>
            <person name="Dadzie B."/>
            <person name="Datu D.V."/>
            <person name="Deng B.C."/>
            <person name="Der L."/>
            <person name="Dickerson K."/>
            <person name="Dozier E."/>
            <person name="Egbunine A.O."/>
            <person name="Farooq M."/>
            <person name="Fonge A.E."/>
            <person name="Ghomsi-Nono M.P."/>
            <person name="Giampietro H."/>
            <person name="Gunnison R.P."/>
            <person name="Han S.H."/>
            <person name="Hennigan A.J."/>
            <person name="Hong A.N."/>
            <person name="Ijomor E.C."/>
            <person name="Jalali A."/>
            <person name="Jamil T.Z."/>
            <person name="Jenkins C.R."/>
            <person name="Joseph M.A."/>
            <person name="Jowanowitch O.J."/>
            <person name="Kang D."/>
            <person name="Khan A."/>
            <person name="Khan Z.K."/>
            <person name="Kiewe T."/>
            <person name="Kjerulf A.B."/>
            <person name="Kolosey V."/>
            <person name="Kurup M."/>
            <person name="Lee V.H."/>
            <person name="Llontop-Maldonado V."/>
            <person name="Long P."/>
            <person name="Lu N."/>
            <person name="Majekodunmi A."/>
            <person name="Malik H.W."/>
            <person name="Marcellino S.C."/>
            <person name="Martinez L.A."/>
            <person name="Meher F.N."/>
            <person name="Michelin M.A."/>
            <person name="Mitchell K.G."/>
            <person name="Mullens W.J."/>
            <person name="Nwakama C."/>
            <person name="Nwosu F.T."/>
            <person name="Oboh E.C."/>
            <person name="Odujinrin O."/>
            <person name="Ogunsan O."/>
            <person name="O'Neill K."/>
            <person name="Oxlaj J.A."/>
            <person name="Patel A.K."/>
            <person name="Patel B.R."/>
            <person name="Pham Q."/>
            <person name="Porter J."/>
            <person name="Portes J."/>
            <person name="Prokopenko A."/>
            <person name="Quraishi M."/>
            <person name="Qureshi M."/>
            <person name="Rivera A."/>
            <person name="Rubalsky V."/>
            <person name="Saikali Y."/>
            <person name="Saqaf K."/>
            <person name="Saroya S.R."/>
            <person name="Seas A."/>
            <person name="Shadrick R.E."/>
            <person name="Sharda N."/>
            <person name="Sigindere M.T."/>
            <person name="Simbi V.G."/>
            <person name="Thuzar C."/>
            <person name="Tran K."/>
            <person name="Tran V.D."/>
            <person name="Trang W."/>
            <person name="Vaishnav N."/>
            <person name="Vuong K."/>
            <person name="Walker C."/>
            <person name="Wallace S.A."/>
            <person name="Warfield J.C."/>
            <person name="Wikina T."/>
            <person name="Wobbeking F.T."/>
            <person name="Worrent L.D."/>
            <person name="Yan T."/>
            <person name="Zehra A."/>
            <person name="Avazpour P."/>
            <person name="Kim F.M."/>
            <person name="Mason K."/>
            <person name="Nguyen D.A."/>
            <person name="Pettit S.M."/>
            <person name="Zhou O.J."/>
            <person name="Brissett D.L."/>
            <person name="Gualtieri C."/>
            <person name="Hufford T.M."/>
            <person name="Ko J.M."/>
            <person name="Novak J.K."/>
            <person name="Smith Z.M."/>
            <person name="Mayer-Bacon C."/>
            <person name="Erill I."/>
            <person name="Caruso S.M."/>
            <person name="Garlena R.A."/>
            <person name="Russell D.A."/>
            <person name="Pope W.H."/>
            <person name="Jacobs-Sera D."/>
            <person name="Hatfull G.F."/>
        </authorList>
    </citation>
    <scope>NUCLEOTIDE SEQUENCE [LARGE SCALE GENOMIC DNA]</scope>
</reference>
<dbReference type="GeneID" id="77927653"/>
<dbReference type="KEGG" id="vg:77927653"/>
<sequence length="72" mass="7913">MRRFNLVRNEDESGVSGTGIVAQGIQFDDGVCAMRWLTEKASTAIYDNIFDLEAIHGHGGKTVIDWIDTVNG</sequence>
<proteinExistence type="predicted"/>
<evidence type="ECO:0000313" key="2">
    <source>
        <dbReference type="Proteomes" id="UP000683399"/>
    </source>
</evidence>
<dbReference type="Proteomes" id="UP000683399">
    <property type="component" value="Segment"/>
</dbReference>
<accession>A0A8F2E6P7</accession>
<dbReference type="RefSeq" id="YP_010651934.1">
    <property type="nucleotide sequence ID" value="NC_070784.1"/>
</dbReference>
<keyword evidence="2" id="KW-1185">Reference proteome</keyword>
<dbReference type="EMBL" id="MW822145">
    <property type="protein sequence ID" value="QWT29977.1"/>
    <property type="molecule type" value="Genomic_DNA"/>
</dbReference>
<organism evidence="1 2">
    <name type="scientific">Streptomyces phage TunaTartare</name>
    <dbReference type="NCBI Taxonomy" id="2848887"/>
    <lineage>
        <taxon>Viruses</taxon>
        <taxon>Duplodnaviria</taxon>
        <taxon>Heunggongvirae</taxon>
        <taxon>Uroviricota</taxon>
        <taxon>Caudoviricetes</taxon>
        <taxon>Stanwilliamsviridae</taxon>
        <taxon>Loccivirinae</taxon>
        <taxon>Faustvirus</taxon>
        <taxon>Faustvirus tunatartare</taxon>
    </lineage>
</organism>
<evidence type="ECO:0000313" key="1">
    <source>
        <dbReference type="EMBL" id="QWT29977.1"/>
    </source>
</evidence>
<name>A0A8F2E6P7_9CAUD</name>
<gene>
    <name evidence="1" type="primary">85</name>
    <name evidence="1" type="ORF">SEA_TUNATARTARE_85</name>
</gene>
<protein>
    <submittedName>
        <fullName evidence="1">Uncharacterized protein</fullName>
    </submittedName>
</protein>